<keyword evidence="8" id="KW-1015">Disulfide bond</keyword>
<dbReference type="GO" id="GO:0016525">
    <property type="term" value="P:negative regulation of angiogenesis"/>
    <property type="evidence" value="ECO:0007669"/>
    <property type="project" value="Ensembl"/>
</dbReference>
<gene>
    <name evidence="12" type="primary">OPTC</name>
</gene>
<dbReference type="Ensembl" id="ENSGEVT00005000503.1">
    <property type="protein sequence ID" value="ENSGEVP00005000464.1"/>
    <property type="gene ID" value="ENSGEVG00005000399.1"/>
</dbReference>
<dbReference type="GeneTree" id="ENSGT00940000154248"/>
<dbReference type="GO" id="GO:0005615">
    <property type="term" value="C:extracellular space"/>
    <property type="evidence" value="ECO:0007669"/>
    <property type="project" value="TreeGrafter"/>
</dbReference>
<feature type="compositionally biased region" description="Basic and acidic residues" evidence="10">
    <location>
        <begin position="26"/>
        <end position="41"/>
    </location>
</feature>
<sequence>GALGNLSTTLLGVTTLALGLAMAAPPKEEGKKKEEKPRADIATDDNLDLPNYDLSLDSYGEIIDPSFYEELYDYSDLAPKIEVGTLAPPTKRLEAPIPSRCCWLTAPSLPAPGLPTCLVCVCLSTSVYCNDAELEQIPPLPLETTYLYARFNRISRIRASDFARLKKLKRIDLTSNFISWVDEDSFRLLSTLQELILAENRLTVLPALPNSIVQLDARLNRIQSSGVRPEAFTELKKLQFLHLSDNKLDYIPVPLPEGLRSLHLQNNNIRTMHKDTFCDSQDHGHIRWALEDIRLDRNPINLSLFSDAYFCLPRLPTGQFY</sequence>
<dbReference type="SMART" id="SM00369">
    <property type="entry name" value="LRR_TYP"/>
    <property type="match status" value="4"/>
</dbReference>
<evidence type="ECO:0000256" key="11">
    <source>
        <dbReference type="SAM" id="SignalP"/>
    </source>
</evidence>
<evidence type="ECO:0000256" key="8">
    <source>
        <dbReference type="ARBA" id="ARBA00023157"/>
    </source>
</evidence>
<evidence type="ECO:0000256" key="1">
    <source>
        <dbReference type="ARBA" id="ARBA00004498"/>
    </source>
</evidence>
<evidence type="ECO:0000256" key="9">
    <source>
        <dbReference type="ARBA" id="ARBA00023180"/>
    </source>
</evidence>
<dbReference type="InterPro" id="IPR032675">
    <property type="entry name" value="LRR_dom_sf"/>
</dbReference>
<dbReference type="Proteomes" id="UP000694390">
    <property type="component" value="Unassembled WGS sequence"/>
</dbReference>
<dbReference type="GO" id="GO:0001525">
    <property type="term" value="P:angiogenesis"/>
    <property type="evidence" value="ECO:0007669"/>
    <property type="project" value="Ensembl"/>
</dbReference>
<evidence type="ECO:0000256" key="5">
    <source>
        <dbReference type="ARBA" id="ARBA00022614"/>
    </source>
</evidence>
<dbReference type="InterPro" id="IPR043547">
    <property type="entry name" value="Mimecan/Epiphycan/Opticin"/>
</dbReference>
<comment type="subcellular location">
    <subcellularLocation>
        <location evidence="1">Secreted</location>
        <location evidence="1">Extracellular space</location>
        <location evidence="1">Extracellular matrix</location>
    </subcellularLocation>
</comment>
<dbReference type="Pfam" id="PF13855">
    <property type="entry name" value="LRR_8"/>
    <property type="match status" value="1"/>
</dbReference>
<keyword evidence="7" id="KW-0677">Repeat</keyword>
<reference evidence="12" key="2">
    <citation type="submission" date="2025-09" db="UniProtKB">
        <authorList>
            <consortium name="Ensembl"/>
        </authorList>
    </citation>
    <scope>IDENTIFICATION</scope>
</reference>
<keyword evidence="5" id="KW-0433">Leucine-rich repeat</keyword>
<dbReference type="AlphaFoldDB" id="A0A8C4VET4"/>
<feature type="chain" id="PRO_5034762297" evidence="11">
    <location>
        <begin position="24"/>
        <end position="321"/>
    </location>
</feature>
<evidence type="ECO:0000256" key="4">
    <source>
        <dbReference type="ARBA" id="ARBA00022530"/>
    </source>
</evidence>
<dbReference type="GO" id="GO:0030199">
    <property type="term" value="P:collagen fibril organization"/>
    <property type="evidence" value="ECO:0007669"/>
    <property type="project" value="Ensembl"/>
</dbReference>
<dbReference type="OrthoDB" id="676979at2759"/>
<dbReference type="InterPro" id="IPR003591">
    <property type="entry name" value="Leu-rich_rpt_typical-subtyp"/>
</dbReference>
<organism evidence="12 13">
    <name type="scientific">Gopherus evgoodei</name>
    <name type="common">Goodes thornscrub tortoise</name>
    <dbReference type="NCBI Taxonomy" id="1825980"/>
    <lineage>
        <taxon>Eukaryota</taxon>
        <taxon>Metazoa</taxon>
        <taxon>Chordata</taxon>
        <taxon>Craniata</taxon>
        <taxon>Vertebrata</taxon>
        <taxon>Euteleostomi</taxon>
        <taxon>Archelosauria</taxon>
        <taxon>Testudinata</taxon>
        <taxon>Testudines</taxon>
        <taxon>Cryptodira</taxon>
        <taxon>Durocryptodira</taxon>
        <taxon>Testudinoidea</taxon>
        <taxon>Testudinidae</taxon>
        <taxon>Gopherus</taxon>
    </lineage>
</organism>
<dbReference type="GO" id="GO:0031012">
    <property type="term" value="C:extracellular matrix"/>
    <property type="evidence" value="ECO:0007669"/>
    <property type="project" value="Ensembl"/>
</dbReference>
<dbReference type="GO" id="GO:0060348">
    <property type="term" value="P:bone development"/>
    <property type="evidence" value="ECO:0007669"/>
    <property type="project" value="TreeGrafter"/>
</dbReference>
<evidence type="ECO:0000256" key="7">
    <source>
        <dbReference type="ARBA" id="ARBA00022737"/>
    </source>
</evidence>
<keyword evidence="3" id="KW-0964">Secreted</keyword>
<dbReference type="PANTHER" id="PTHR46269:SF4">
    <property type="entry name" value="OPTICIN"/>
    <property type="match status" value="1"/>
</dbReference>
<feature type="region of interest" description="Disordered" evidence="10">
    <location>
        <begin position="24"/>
        <end position="45"/>
    </location>
</feature>
<keyword evidence="13" id="KW-1185">Reference proteome</keyword>
<dbReference type="Gene3D" id="3.80.10.10">
    <property type="entry name" value="Ribonuclease Inhibitor"/>
    <property type="match status" value="1"/>
</dbReference>
<dbReference type="GO" id="GO:0061975">
    <property type="term" value="P:articular cartilage development"/>
    <property type="evidence" value="ECO:0007669"/>
    <property type="project" value="TreeGrafter"/>
</dbReference>
<evidence type="ECO:0000256" key="3">
    <source>
        <dbReference type="ARBA" id="ARBA00022525"/>
    </source>
</evidence>
<proteinExistence type="inferred from homology"/>
<feature type="signal peptide" evidence="11">
    <location>
        <begin position="1"/>
        <end position="23"/>
    </location>
</feature>
<evidence type="ECO:0000313" key="13">
    <source>
        <dbReference type="Proteomes" id="UP000694390"/>
    </source>
</evidence>
<name>A0A8C4VET4_9SAUR</name>
<dbReference type="PANTHER" id="PTHR46269">
    <property type="entry name" value="EPIPHYCAN-RELATED"/>
    <property type="match status" value="1"/>
</dbReference>
<accession>A0A8C4VET4</accession>
<dbReference type="InterPro" id="IPR001611">
    <property type="entry name" value="Leu-rich_rpt"/>
</dbReference>
<evidence type="ECO:0000256" key="10">
    <source>
        <dbReference type="SAM" id="MobiDB-lite"/>
    </source>
</evidence>
<keyword evidence="4" id="KW-0272">Extracellular matrix</keyword>
<protein>
    <submittedName>
        <fullName evidence="12">Opticin</fullName>
    </submittedName>
</protein>
<evidence type="ECO:0000313" key="12">
    <source>
        <dbReference type="Ensembl" id="ENSGEVP00005000464.1"/>
    </source>
</evidence>
<keyword evidence="6 11" id="KW-0732">Signal</keyword>
<reference evidence="12" key="1">
    <citation type="submission" date="2025-08" db="UniProtKB">
        <authorList>
            <consortium name="Ensembl"/>
        </authorList>
    </citation>
    <scope>IDENTIFICATION</scope>
</reference>
<evidence type="ECO:0000256" key="6">
    <source>
        <dbReference type="ARBA" id="ARBA00022729"/>
    </source>
</evidence>
<dbReference type="SUPFAM" id="SSF52058">
    <property type="entry name" value="L domain-like"/>
    <property type="match status" value="1"/>
</dbReference>
<evidence type="ECO:0000256" key="2">
    <source>
        <dbReference type="ARBA" id="ARBA00006912"/>
    </source>
</evidence>
<keyword evidence="9" id="KW-0325">Glycoprotein</keyword>
<comment type="similarity">
    <text evidence="2">Belongs to the small leucine-rich proteoglycan (SLRP) family. SLRP class III subfamily.</text>
</comment>